<gene>
    <name evidence="1" type="ORF">H9659_06770</name>
</gene>
<sequence length="156" mass="18650">MDTGVLFYKIFEKKVVAADYIEWAFCMLQNGRSTTSLNVLVSLRKPLNIFEVEDYFNKAIKELNIARPTYVESARYYVRYLLREIVEDSTKAMHNAYDIYNITREHSLEEEHERWYEISEMIDDMLYGDNKNNIMRTDLIEVIVLEAERQLKTTHF</sequence>
<dbReference type="RefSeq" id="WP_191689161.1">
    <property type="nucleotide sequence ID" value="NZ_JACSQY010000003.1"/>
</dbReference>
<proteinExistence type="predicted"/>
<protein>
    <submittedName>
        <fullName evidence="1">Uncharacterized protein</fullName>
    </submittedName>
</protein>
<evidence type="ECO:0000313" key="2">
    <source>
        <dbReference type="Proteomes" id="UP000659496"/>
    </source>
</evidence>
<evidence type="ECO:0000313" key="1">
    <source>
        <dbReference type="EMBL" id="MBD7908026.1"/>
    </source>
</evidence>
<dbReference type="Proteomes" id="UP000659496">
    <property type="component" value="Unassembled WGS sequence"/>
</dbReference>
<dbReference type="EMBL" id="JACSQY010000003">
    <property type="protein sequence ID" value="MBD7908026.1"/>
    <property type="molecule type" value="Genomic_DNA"/>
</dbReference>
<comment type="caution">
    <text evidence="1">The sequence shown here is derived from an EMBL/GenBank/DDBJ whole genome shotgun (WGS) entry which is preliminary data.</text>
</comment>
<organism evidence="1 2">
    <name type="scientific">Sporosarcina gallistercoris</name>
    <dbReference type="NCBI Taxonomy" id="2762245"/>
    <lineage>
        <taxon>Bacteria</taxon>
        <taxon>Bacillati</taxon>
        <taxon>Bacillota</taxon>
        <taxon>Bacilli</taxon>
        <taxon>Bacillales</taxon>
        <taxon>Caryophanaceae</taxon>
        <taxon>Sporosarcina</taxon>
    </lineage>
</organism>
<name>A0ABR8PIP3_9BACL</name>
<reference evidence="1 2" key="1">
    <citation type="submission" date="2020-08" db="EMBL/GenBank/DDBJ databases">
        <title>A Genomic Blueprint of the Chicken Gut Microbiome.</title>
        <authorList>
            <person name="Gilroy R."/>
            <person name="Ravi A."/>
            <person name="Getino M."/>
            <person name="Pursley I."/>
            <person name="Horton D.L."/>
            <person name="Alikhan N.-F."/>
            <person name="Baker D."/>
            <person name="Gharbi K."/>
            <person name="Hall N."/>
            <person name="Watson M."/>
            <person name="Adriaenssens E.M."/>
            <person name="Foster-Nyarko E."/>
            <person name="Jarju S."/>
            <person name="Secka A."/>
            <person name="Antonio M."/>
            <person name="Oren A."/>
            <person name="Chaudhuri R."/>
            <person name="La Ragione R.M."/>
            <person name="Hildebrand F."/>
            <person name="Pallen M.J."/>
        </authorList>
    </citation>
    <scope>NUCLEOTIDE SEQUENCE [LARGE SCALE GENOMIC DNA]</scope>
    <source>
        <strain evidence="1 2">Sa3CUA8</strain>
    </source>
</reference>
<accession>A0ABR8PIP3</accession>
<keyword evidence="2" id="KW-1185">Reference proteome</keyword>